<feature type="transmembrane region" description="Helical" evidence="7">
    <location>
        <begin position="368"/>
        <end position="391"/>
    </location>
</feature>
<accession>A0A0R2DED4</accession>
<protein>
    <submittedName>
        <fullName evidence="8">Amino acid transporter</fullName>
    </submittedName>
</protein>
<feature type="transmembrane region" description="Helical" evidence="7">
    <location>
        <begin position="43"/>
        <end position="66"/>
    </location>
</feature>
<organism evidence="8 9">
    <name type="scientific">Levilactobacillus senmaizukei DSM 21775 = NBRC 103853</name>
    <dbReference type="NCBI Taxonomy" id="1423803"/>
    <lineage>
        <taxon>Bacteria</taxon>
        <taxon>Bacillati</taxon>
        <taxon>Bacillota</taxon>
        <taxon>Bacilli</taxon>
        <taxon>Lactobacillales</taxon>
        <taxon>Lactobacillaceae</taxon>
        <taxon>Levilactobacillus</taxon>
    </lineage>
</organism>
<feature type="transmembrane region" description="Helical" evidence="7">
    <location>
        <begin position="397"/>
        <end position="420"/>
    </location>
</feature>
<dbReference type="PATRIC" id="fig|1423803.3.peg.2184"/>
<keyword evidence="5 7" id="KW-1133">Transmembrane helix</keyword>
<dbReference type="Gene3D" id="1.20.1740.10">
    <property type="entry name" value="Amino acid/polyamine transporter I"/>
    <property type="match status" value="1"/>
</dbReference>
<dbReference type="Proteomes" id="UP000051589">
    <property type="component" value="Unassembled WGS sequence"/>
</dbReference>
<evidence type="ECO:0000256" key="7">
    <source>
        <dbReference type="SAM" id="Phobius"/>
    </source>
</evidence>
<feature type="transmembrane region" description="Helical" evidence="7">
    <location>
        <begin position="252"/>
        <end position="272"/>
    </location>
</feature>
<dbReference type="GO" id="GO:0005886">
    <property type="term" value="C:plasma membrane"/>
    <property type="evidence" value="ECO:0007669"/>
    <property type="project" value="UniProtKB-SubCell"/>
</dbReference>
<feature type="transmembrane region" description="Helical" evidence="7">
    <location>
        <begin position="472"/>
        <end position="491"/>
    </location>
</feature>
<dbReference type="InterPro" id="IPR050367">
    <property type="entry name" value="APC_superfamily"/>
</dbReference>
<dbReference type="PANTHER" id="PTHR42770:SF15">
    <property type="entry name" value="GLUTAMATE_GAMMA-AMINOBUTYRATE ANTIPORTER-RELATED"/>
    <property type="match status" value="1"/>
</dbReference>
<comment type="caution">
    <text evidence="8">The sequence shown here is derived from an EMBL/GenBank/DDBJ whole genome shotgun (WGS) entry which is preliminary data.</text>
</comment>
<reference evidence="8 9" key="1">
    <citation type="journal article" date="2015" name="Genome Announc.">
        <title>Expanding the biotechnology potential of lactobacilli through comparative genomics of 213 strains and associated genera.</title>
        <authorList>
            <person name="Sun Z."/>
            <person name="Harris H.M."/>
            <person name="McCann A."/>
            <person name="Guo C."/>
            <person name="Argimon S."/>
            <person name="Zhang W."/>
            <person name="Yang X."/>
            <person name="Jeffery I.B."/>
            <person name="Cooney J.C."/>
            <person name="Kagawa T.F."/>
            <person name="Liu W."/>
            <person name="Song Y."/>
            <person name="Salvetti E."/>
            <person name="Wrobel A."/>
            <person name="Rasinkangas P."/>
            <person name="Parkhill J."/>
            <person name="Rea M.C."/>
            <person name="O'Sullivan O."/>
            <person name="Ritari J."/>
            <person name="Douillard F.P."/>
            <person name="Paul Ross R."/>
            <person name="Yang R."/>
            <person name="Briner A.E."/>
            <person name="Felis G.E."/>
            <person name="de Vos W.M."/>
            <person name="Barrangou R."/>
            <person name="Klaenhammer T.R."/>
            <person name="Caufield P.W."/>
            <person name="Cui Y."/>
            <person name="Zhang H."/>
            <person name="O'Toole P.W."/>
        </authorList>
    </citation>
    <scope>NUCLEOTIDE SEQUENCE [LARGE SCALE GENOMIC DNA]</scope>
    <source>
        <strain evidence="8 9">DSM 21775</strain>
    </source>
</reference>
<dbReference type="STRING" id="1423803.FD13_GL002122"/>
<comment type="subcellular location">
    <subcellularLocation>
        <location evidence="1">Cell membrane</location>
        <topology evidence="1">Multi-pass membrane protein</topology>
    </subcellularLocation>
</comment>
<feature type="transmembrane region" description="Helical" evidence="7">
    <location>
        <begin position="87"/>
        <end position="107"/>
    </location>
</feature>
<feature type="transmembrane region" description="Helical" evidence="7">
    <location>
        <begin position="12"/>
        <end position="31"/>
    </location>
</feature>
<evidence type="ECO:0000256" key="1">
    <source>
        <dbReference type="ARBA" id="ARBA00004651"/>
    </source>
</evidence>
<evidence type="ECO:0000256" key="3">
    <source>
        <dbReference type="ARBA" id="ARBA00022475"/>
    </source>
</evidence>
<keyword evidence="9" id="KW-1185">Reference proteome</keyword>
<dbReference type="PIRSF" id="PIRSF006060">
    <property type="entry name" value="AA_transporter"/>
    <property type="match status" value="1"/>
</dbReference>
<evidence type="ECO:0000313" key="9">
    <source>
        <dbReference type="Proteomes" id="UP000051589"/>
    </source>
</evidence>
<feature type="transmembrane region" description="Helical" evidence="7">
    <location>
        <begin position="440"/>
        <end position="460"/>
    </location>
</feature>
<evidence type="ECO:0000256" key="6">
    <source>
        <dbReference type="ARBA" id="ARBA00023136"/>
    </source>
</evidence>
<proteinExistence type="predicted"/>
<name>A0A0R2DED4_9LACO</name>
<keyword evidence="3" id="KW-1003">Cell membrane</keyword>
<keyword evidence="4 7" id="KW-0812">Transmembrane</keyword>
<keyword evidence="2" id="KW-0813">Transport</keyword>
<feature type="transmembrane region" description="Helical" evidence="7">
    <location>
        <begin position="211"/>
        <end position="231"/>
    </location>
</feature>
<dbReference type="EMBL" id="AYZH01000009">
    <property type="protein sequence ID" value="KRN02249.1"/>
    <property type="molecule type" value="Genomic_DNA"/>
</dbReference>
<evidence type="ECO:0000313" key="8">
    <source>
        <dbReference type="EMBL" id="KRN02249.1"/>
    </source>
</evidence>
<sequence length="508" mass="55922">MGDIIMGKQKKIGVSSLILMIFSAIYGFANTTVAYDQMGYASIIWYILAALLFFLPSALMLAEYGSAFKEAKGGIYSWLAGSIGEKWAFIGTFIWLSSWIIWMLSTSTKVWIPLSTLISGSDQTQTWSFLGLSSTQTVGLLGIFWILAVTFFATRGMNSIAKISSLGGFFVMFLTGVFFVASIVIWFLNGGQLAEPIHGIHSFVSSPNPGFSSPLALLSFITYAVFAYAGMESMGGITDSMDKPEKTFPKGLIISTIAITIMYSLSIFMWGISTNWHQVLGGDEVNLGNISYVLMNNLGLVLGKAMHLSASTAATMGQLLARFTGLSMFMAYLGSFFVLVYSPLKSFIMGSSPKLWPKKMTKLNKAGLPAFSMWLQAIVVAVFIFLVAFGGSAANKFYLILTDMANVSTSFPYLFLIGAFPFFKQRQDLDRPFEVFTSRLWTNVIVTLVLIVLVGGIGFTCLEPMLEHDYMTAFWTIIGPIFFGAVAWIFYHNAQKRNDITETASDEN</sequence>
<dbReference type="Pfam" id="PF13520">
    <property type="entry name" value="AA_permease_2"/>
    <property type="match status" value="1"/>
</dbReference>
<evidence type="ECO:0000256" key="5">
    <source>
        <dbReference type="ARBA" id="ARBA00022989"/>
    </source>
</evidence>
<keyword evidence="6 7" id="KW-0472">Membrane</keyword>
<feature type="transmembrane region" description="Helical" evidence="7">
    <location>
        <begin position="166"/>
        <end position="188"/>
    </location>
</feature>
<dbReference type="NCBIfam" id="NF011775">
    <property type="entry name" value="PRK15238.1"/>
    <property type="match status" value="1"/>
</dbReference>
<feature type="transmembrane region" description="Helical" evidence="7">
    <location>
        <begin position="329"/>
        <end position="348"/>
    </location>
</feature>
<feature type="transmembrane region" description="Helical" evidence="7">
    <location>
        <begin position="127"/>
        <end position="154"/>
    </location>
</feature>
<gene>
    <name evidence="8" type="ORF">FD13_GL002122</name>
</gene>
<dbReference type="GO" id="GO:0022857">
    <property type="term" value="F:transmembrane transporter activity"/>
    <property type="evidence" value="ECO:0007669"/>
    <property type="project" value="InterPro"/>
</dbReference>
<dbReference type="InterPro" id="IPR002293">
    <property type="entry name" value="AA/rel_permease1"/>
</dbReference>
<dbReference type="PANTHER" id="PTHR42770">
    <property type="entry name" value="AMINO ACID TRANSPORTER-RELATED"/>
    <property type="match status" value="1"/>
</dbReference>
<evidence type="ECO:0000256" key="2">
    <source>
        <dbReference type="ARBA" id="ARBA00022448"/>
    </source>
</evidence>
<dbReference type="AlphaFoldDB" id="A0A0R2DED4"/>
<evidence type="ECO:0000256" key="4">
    <source>
        <dbReference type="ARBA" id="ARBA00022692"/>
    </source>
</evidence>